<dbReference type="GO" id="GO:0008270">
    <property type="term" value="F:zinc ion binding"/>
    <property type="evidence" value="ECO:0007669"/>
    <property type="project" value="InterPro"/>
</dbReference>
<dbReference type="PANTHER" id="PTHR24305">
    <property type="entry name" value="CYTOCHROME P450"/>
    <property type="match status" value="1"/>
</dbReference>
<dbReference type="GO" id="GO:0016705">
    <property type="term" value="F:oxidoreductase activity, acting on paired donors, with incorporation or reduction of molecular oxygen"/>
    <property type="evidence" value="ECO:0007669"/>
    <property type="project" value="InterPro"/>
</dbReference>
<dbReference type="PROSITE" id="PS00086">
    <property type="entry name" value="CYTOCHROME_P450"/>
    <property type="match status" value="1"/>
</dbReference>
<evidence type="ECO:0000259" key="7">
    <source>
        <dbReference type="PROSITE" id="PS50048"/>
    </source>
</evidence>
<dbReference type="InterPro" id="IPR017972">
    <property type="entry name" value="Cyt_P450_CS"/>
</dbReference>
<evidence type="ECO:0000256" key="6">
    <source>
        <dbReference type="SAM" id="MobiDB-lite"/>
    </source>
</evidence>
<dbReference type="Pfam" id="PF00067">
    <property type="entry name" value="p450"/>
    <property type="match status" value="1"/>
</dbReference>
<evidence type="ECO:0000256" key="1">
    <source>
        <dbReference type="ARBA" id="ARBA00001971"/>
    </source>
</evidence>
<dbReference type="PROSITE" id="PS50048">
    <property type="entry name" value="ZN2_CY6_FUNGAL_2"/>
    <property type="match status" value="1"/>
</dbReference>
<evidence type="ECO:0000256" key="3">
    <source>
        <dbReference type="ARBA" id="ARBA00023004"/>
    </source>
</evidence>
<keyword evidence="5" id="KW-0349">Heme</keyword>
<proteinExistence type="predicted"/>
<keyword evidence="9" id="KW-1185">Reference proteome</keyword>
<dbReference type="InterPro" id="IPR036396">
    <property type="entry name" value="Cyt_P450_sf"/>
</dbReference>
<evidence type="ECO:0000256" key="2">
    <source>
        <dbReference type="ARBA" id="ARBA00022723"/>
    </source>
</evidence>
<feature type="binding site" description="axial binding residue" evidence="5">
    <location>
        <position position="455"/>
    </location>
    <ligand>
        <name>heme</name>
        <dbReference type="ChEBI" id="CHEBI:30413"/>
    </ligand>
    <ligandPart>
        <name>Fe</name>
        <dbReference type="ChEBI" id="CHEBI:18248"/>
    </ligandPart>
</feature>
<dbReference type="Pfam" id="PF00172">
    <property type="entry name" value="Zn_clus"/>
    <property type="match status" value="1"/>
</dbReference>
<organism evidence="8 9">
    <name type="scientific">Botryosphaeria dothidea</name>
    <dbReference type="NCBI Taxonomy" id="55169"/>
    <lineage>
        <taxon>Eukaryota</taxon>
        <taxon>Fungi</taxon>
        <taxon>Dikarya</taxon>
        <taxon>Ascomycota</taxon>
        <taxon>Pezizomycotina</taxon>
        <taxon>Dothideomycetes</taxon>
        <taxon>Dothideomycetes incertae sedis</taxon>
        <taxon>Botryosphaeriales</taxon>
        <taxon>Botryosphaeriaceae</taxon>
        <taxon>Botryosphaeria</taxon>
    </lineage>
</organism>
<name>A0A8H4N599_9PEZI</name>
<dbReference type="PRINTS" id="PR00463">
    <property type="entry name" value="EP450I"/>
</dbReference>
<keyword evidence="4" id="KW-0539">Nucleus</keyword>
<accession>A0A8H4N599</accession>
<keyword evidence="3 5" id="KW-0408">Iron</keyword>
<sequence>MPFSTAILLSLTIPIILILHRFSNYINIHLHLRHIPNATPLTHLIPSSFSAIFLTPRTHTPLSHPHRSSLLHAAHQRAPILRTGPRSLSFSTPSAAAAIYGHATPCAKGPLYTALSPGHTNVLHAVDRGVHATKRRRLAHGFSLRKAEQSWEAKVRGKVAGVVRALDARAGGAVDFARWVNLFTVEAVADLVGSWRLGCLERGDDEVALGDRKLRYITSMRAGNRATAHAILWVPEWFGVVKPVLSVVSSFYRRQWREGQGYGELIKMLVKERIERAERGEVLDDMFRFMLEDKGGKPLGLDVEELEAEVGVMLDAGSDTTAIALANVMYFLLKNPSAFARLRKELDESLPAGTLIPAYSSVMQLSYLRACLDESLRIIPPVSFGLSRITPPEGMNIDGHWIPGGTTVGVPAYTLHRDPSIFPDPEEYRPERWLGDKTSEMNSAFIPFSSGARGCIGRNITYMEQSVLLATLARSATCRARRIKCDESRPRCKNCEKKSLDCKQANIIVPCNWREPPAPSSRARVTATPSSPPPNPAQTASAPASTWEVIQHSQHSTHTPPPPTTWPPSTIPSPPPNPITTESATLLRTYQHGIGPWMDVLDHARRYTRAVLRLALASPLILRAVCALAAKHLSLAAASPSPLPSLHAPLAARHYGEALQLLIAALPHDHEDARGREAALTATVLLGSYELLAAPSADYAKHLRGAHTLLRARGVDFRRASSLEEAGLWVFARQDVAMAVAERRGLLWPAARWGVRWGGVDEGEEDVWARKVLWLLARVVQCVFVDGGEGGVEGLLGEVRGWRDGLPGSFEGLRLKGALAEGLDEVWFPVETAGAVEALPGIC</sequence>
<dbReference type="Gene3D" id="1.10.630.10">
    <property type="entry name" value="Cytochrome P450"/>
    <property type="match status" value="1"/>
</dbReference>
<dbReference type="EMBL" id="WWBZ02000009">
    <property type="protein sequence ID" value="KAF4311664.1"/>
    <property type="molecule type" value="Genomic_DNA"/>
</dbReference>
<feature type="region of interest" description="Disordered" evidence="6">
    <location>
        <begin position="517"/>
        <end position="581"/>
    </location>
</feature>
<dbReference type="Proteomes" id="UP000572817">
    <property type="component" value="Unassembled WGS sequence"/>
</dbReference>
<dbReference type="OrthoDB" id="2789670at2759"/>
<dbReference type="InterPro" id="IPR021858">
    <property type="entry name" value="Fun_TF"/>
</dbReference>
<dbReference type="GO" id="GO:0000981">
    <property type="term" value="F:DNA-binding transcription factor activity, RNA polymerase II-specific"/>
    <property type="evidence" value="ECO:0007669"/>
    <property type="project" value="InterPro"/>
</dbReference>
<dbReference type="CDD" id="cd11061">
    <property type="entry name" value="CYP67-like"/>
    <property type="match status" value="1"/>
</dbReference>
<dbReference type="SUPFAM" id="SSF57701">
    <property type="entry name" value="Zn2/Cys6 DNA-binding domain"/>
    <property type="match status" value="1"/>
</dbReference>
<dbReference type="SUPFAM" id="SSF48264">
    <property type="entry name" value="Cytochrome P450"/>
    <property type="match status" value="1"/>
</dbReference>
<dbReference type="GO" id="GO:0020037">
    <property type="term" value="F:heme binding"/>
    <property type="evidence" value="ECO:0007669"/>
    <property type="project" value="InterPro"/>
</dbReference>
<dbReference type="GO" id="GO:0005506">
    <property type="term" value="F:iron ion binding"/>
    <property type="evidence" value="ECO:0007669"/>
    <property type="project" value="InterPro"/>
</dbReference>
<dbReference type="InterPro" id="IPR036864">
    <property type="entry name" value="Zn2-C6_fun-type_DNA-bd_sf"/>
</dbReference>
<feature type="compositionally biased region" description="Pro residues" evidence="6">
    <location>
        <begin position="559"/>
        <end position="578"/>
    </location>
</feature>
<dbReference type="InterPro" id="IPR050121">
    <property type="entry name" value="Cytochrome_P450_monoxygenase"/>
</dbReference>
<dbReference type="InterPro" id="IPR001128">
    <property type="entry name" value="Cyt_P450"/>
</dbReference>
<reference evidence="8" key="1">
    <citation type="submission" date="2020-04" db="EMBL/GenBank/DDBJ databases">
        <title>Genome Assembly and Annotation of Botryosphaeria dothidea sdau 11-99, a Latent Pathogen of Apple Fruit Ring Rot in China.</title>
        <authorList>
            <person name="Yu C."/>
            <person name="Diao Y."/>
            <person name="Lu Q."/>
            <person name="Zhao J."/>
            <person name="Cui S."/>
            <person name="Peng C."/>
            <person name="He B."/>
            <person name="Liu H."/>
        </authorList>
    </citation>
    <scope>NUCLEOTIDE SEQUENCE [LARGE SCALE GENOMIC DNA]</scope>
    <source>
        <strain evidence="8">Sdau11-99</strain>
    </source>
</reference>
<evidence type="ECO:0000256" key="4">
    <source>
        <dbReference type="ARBA" id="ARBA00023242"/>
    </source>
</evidence>
<dbReference type="CDD" id="cd00067">
    <property type="entry name" value="GAL4"/>
    <property type="match status" value="1"/>
</dbReference>
<dbReference type="PANTHER" id="PTHR24305:SF172">
    <property type="entry name" value="P450, PUTATIVE (EUROFUNG)-RELATED"/>
    <property type="match status" value="1"/>
</dbReference>
<dbReference type="AlphaFoldDB" id="A0A8H4N599"/>
<dbReference type="PRINTS" id="PR00385">
    <property type="entry name" value="P450"/>
</dbReference>
<dbReference type="GO" id="GO:0004497">
    <property type="term" value="F:monooxygenase activity"/>
    <property type="evidence" value="ECO:0007669"/>
    <property type="project" value="InterPro"/>
</dbReference>
<comment type="cofactor">
    <cofactor evidence="1 5">
        <name>heme</name>
        <dbReference type="ChEBI" id="CHEBI:30413"/>
    </cofactor>
</comment>
<gene>
    <name evidence="8" type="ORF">GTA08_BOTSDO12935</name>
</gene>
<feature type="domain" description="Zn(2)-C6 fungal-type" evidence="7">
    <location>
        <begin position="478"/>
        <end position="502"/>
    </location>
</feature>
<protein>
    <recommendedName>
        <fullName evidence="7">Zn(2)-C6 fungal-type domain-containing protein</fullName>
    </recommendedName>
</protein>
<comment type="caution">
    <text evidence="8">The sequence shown here is derived from an EMBL/GenBank/DDBJ whole genome shotgun (WGS) entry which is preliminary data.</text>
</comment>
<feature type="compositionally biased region" description="Low complexity" evidence="6">
    <location>
        <begin position="537"/>
        <end position="546"/>
    </location>
</feature>
<evidence type="ECO:0000313" key="8">
    <source>
        <dbReference type="EMBL" id="KAF4311664.1"/>
    </source>
</evidence>
<keyword evidence="2 5" id="KW-0479">Metal-binding</keyword>
<dbReference type="InterPro" id="IPR001138">
    <property type="entry name" value="Zn2Cys6_DnaBD"/>
</dbReference>
<dbReference type="Pfam" id="PF11951">
    <property type="entry name" value="Fungal_trans_2"/>
    <property type="match status" value="1"/>
</dbReference>
<evidence type="ECO:0000313" key="9">
    <source>
        <dbReference type="Proteomes" id="UP000572817"/>
    </source>
</evidence>
<dbReference type="InterPro" id="IPR002401">
    <property type="entry name" value="Cyt_P450_E_grp-I"/>
</dbReference>
<evidence type="ECO:0000256" key="5">
    <source>
        <dbReference type="PIRSR" id="PIRSR602401-1"/>
    </source>
</evidence>